<evidence type="ECO:0000256" key="2">
    <source>
        <dbReference type="SAM" id="SignalP"/>
    </source>
</evidence>
<feature type="domain" description="Synaptonemal complex protein 2 Spt16M-like" evidence="3">
    <location>
        <begin position="125"/>
        <end position="191"/>
    </location>
</feature>
<keyword evidence="5" id="KW-1185">Reference proteome</keyword>
<dbReference type="GO" id="GO:0000800">
    <property type="term" value="C:lateral element"/>
    <property type="evidence" value="ECO:0007669"/>
    <property type="project" value="TreeGrafter"/>
</dbReference>
<feature type="signal peptide" evidence="2">
    <location>
        <begin position="1"/>
        <end position="19"/>
    </location>
</feature>
<accession>A0A493U2A9</accession>
<proteinExistence type="predicted"/>
<dbReference type="GO" id="GO:0140013">
    <property type="term" value="P:meiotic nuclear division"/>
    <property type="evidence" value="ECO:0007669"/>
    <property type="project" value="TreeGrafter"/>
</dbReference>
<dbReference type="GeneTree" id="ENSGT00530000063859"/>
<dbReference type="STRING" id="8840.ENSAPLP00000032174"/>
<dbReference type="PANTHER" id="PTHR15607:SF14">
    <property type="entry name" value="SYNAPTONEMAL COMPLEX PROTEIN 2-LIKE"/>
    <property type="match status" value="1"/>
</dbReference>
<feature type="chain" id="PRO_5019807355" description="Synaptonemal complex protein 2 Spt16M-like domain-containing protein" evidence="2">
    <location>
        <begin position="20"/>
        <end position="309"/>
    </location>
</feature>
<dbReference type="AlphaFoldDB" id="A0A493U2A9"/>
<name>A0A493U2A9_ANAPP</name>
<feature type="region of interest" description="Disordered" evidence="1">
    <location>
        <begin position="256"/>
        <end position="309"/>
    </location>
</feature>
<dbReference type="Pfam" id="PF18584">
    <property type="entry name" value="SYCP2_SLD"/>
    <property type="match status" value="1"/>
</dbReference>
<dbReference type="Proteomes" id="UP000016666">
    <property type="component" value="Chromosome 2"/>
</dbReference>
<keyword evidence="2" id="KW-0732">Signal</keyword>
<protein>
    <recommendedName>
        <fullName evidence="3">Synaptonemal complex protein 2 Spt16M-like domain-containing protein</fullName>
    </recommendedName>
</protein>
<evidence type="ECO:0000256" key="1">
    <source>
        <dbReference type="SAM" id="MobiDB-lite"/>
    </source>
</evidence>
<dbReference type="InterPro" id="IPR040560">
    <property type="entry name" value="SYCP2_SLD"/>
</dbReference>
<reference evidence="4" key="2">
    <citation type="submission" date="2025-08" db="UniProtKB">
        <authorList>
            <consortium name="Ensembl"/>
        </authorList>
    </citation>
    <scope>IDENTIFICATION</scope>
</reference>
<reference evidence="4" key="3">
    <citation type="submission" date="2025-09" db="UniProtKB">
        <authorList>
            <consortium name="Ensembl"/>
        </authorList>
    </citation>
    <scope>IDENTIFICATION</scope>
</reference>
<evidence type="ECO:0000259" key="3">
    <source>
        <dbReference type="Pfam" id="PF18584"/>
    </source>
</evidence>
<reference evidence="4 5" key="1">
    <citation type="submission" date="2017-10" db="EMBL/GenBank/DDBJ databases">
        <title>A new Pekin duck reference genome.</title>
        <authorList>
            <person name="Hou Z.-C."/>
            <person name="Zhou Z.-K."/>
            <person name="Zhu F."/>
            <person name="Hou S.-S."/>
        </authorList>
    </citation>
    <scope>NUCLEOTIDE SEQUENCE [LARGE SCALE GENOMIC DNA]</scope>
</reference>
<evidence type="ECO:0000313" key="4">
    <source>
        <dbReference type="Ensembl" id="ENSAPLP00000032174.1"/>
    </source>
</evidence>
<evidence type="ECO:0000313" key="5">
    <source>
        <dbReference type="Proteomes" id="UP000016666"/>
    </source>
</evidence>
<dbReference type="InterPro" id="IPR024835">
    <property type="entry name" value="SYCP2-like"/>
</dbReference>
<feature type="compositionally biased region" description="Basic and acidic residues" evidence="1">
    <location>
        <begin position="297"/>
        <end position="309"/>
    </location>
</feature>
<dbReference type="GO" id="GO:0000779">
    <property type="term" value="C:condensed chromosome, centromeric region"/>
    <property type="evidence" value="ECO:0007669"/>
    <property type="project" value="TreeGrafter"/>
</dbReference>
<sequence>MPTAGIWLLSSAAWGCCSLAPFGFTLRNKAAKYASVKSNDANPVLPGGYLSCAYVCHVDYDLQVALSEALCRLMTKKWRDDLVHHWFEDNYLAEAFKEIKDREFETDCRKFLNQLNERLGDDRRVYSFPCISAFADMNQVKKPSDEKLEEFWIDFNTGSQSVTFYIDSSEGALWDSVRLLKDAVSSYSLKGKIFATGITPCLAVGSQDIGSQCKISASPKSSHAFPSPCHVLCHLAPALLVGPSVSPLTCEHNNLTLPAPSSPPQKRVGASQSGLAATTMEEEGRRGTYAPGSRGGKWKEKGRREEPLG</sequence>
<organism evidence="4 5">
    <name type="scientific">Anas platyrhynchos platyrhynchos</name>
    <name type="common">Northern mallard</name>
    <dbReference type="NCBI Taxonomy" id="8840"/>
    <lineage>
        <taxon>Eukaryota</taxon>
        <taxon>Metazoa</taxon>
        <taxon>Chordata</taxon>
        <taxon>Craniata</taxon>
        <taxon>Vertebrata</taxon>
        <taxon>Euteleostomi</taxon>
        <taxon>Archelosauria</taxon>
        <taxon>Archosauria</taxon>
        <taxon>Dinosauria</taxon>
        <taxon>Saurischia</taxon>
        <taxon>Theropoda</taxon>
        <taxon>Coelurosauria</taxon>
        <taxon>Aves</taxon>
        <taxon>Neognathae</taxon>
        <taxon>Galloanserae</taxon>
        <taxon>Anseriformes</taxon>
        <taxon>Anatidae</taxon>
        <taxon>Anatinae</taxon>
        <taxon>Anas</taxon>
    </lineage>
</organism>
<dbReference type="Ensembl" id="ENSAPLT00000040475.1">
    <property type="protein sequence ID" value="ENSAPLP00000032174.1"/>
    <property type="gene ID" value="ENSAPLG00000018343.1"/>
</dbReference>
<dbReference type="PANTHER" id="PTHR15607">
    <property type="entry name" value="SYNAPTONEMAL COMPLEX PROTEIN-RELATED"/>
    <property type="match status" value="1"/>
</dbReference>